<gene>
    <name evidence="1" type="ordered locus">Ferp_2199</name>
</gene>
<proteinExistence type="predicted"/>
<accession>D3S0T7</accession>
<dbReference type="HOGENOM" id="CLU_1811371_0_0_2"/>
<keyword evidence="2" id="KW-1185">Reference proteome</keyword>
<evidence type="ECO:0000313" key="2">
    <source>
        <dbReference type="Proteomes" id="UP000002613"/>
    </source>
</evidence>
<evidence type="ECO:0000313" key="1">
    <source>
        <dbReference type="EMBL" id="ADC66328.1"/>
    </source>
</evidence>
<dbReference type="KEGG" id="fpl:Ferp_2199"/>
<dbReference type="GeneID" id="8779737"/>
<name>D3S0T7_FERPA</name>
<dbReference type="OrthoDB" id="49443at2157"/>
<reference evidence="2" key="1">
    <citation type="submission" date="2010-02" db="EMBL/GenBank/DDBJ databases">
        <title>Complete sequence of Ferroglobus placidus DSM 10642.</title>
        <authorList>
            <consortium name="US DOE Joint Genome Institute"/>
            <person name="Lucas S."/>
            <person name="Copeland A."/>
            <person name="Lapidus A."/>
            <person name="Cheng J.-F."/>
            <person name="Bruce D."/>
            <person name="Goodwin L."/>
            <person name="Pitluck S."/>
            <person name="Saunders E."/>
            <person name="Brettin T."/>
            <person name="Detter J.C."/>
            <person name="Han C."/>
            <person name="Tapia R."/>
            <person name="Larimer F."/>
            <person name="Land M."/>
            <person name="Hauser L."/>
            <person name="Kyrpides N."/>
            <person name="Ivanova N."/>
            <person name="Holmes D."/>
            <person name="Lovley D."/>
            <person name="Kyrpides N."/>
            <person name="Anderson I.J."/>
            <person name="Woyke T."/>
        </authorList>
    </citation>
    <scope>NUCLEOTIDE SEQUENCE [LARGE SCALE GENOMIC DNA]</scope>
    <source>
        <strain evidence="2">DSM 10642 / AEDII12DO</strain>
    </source>
</reference>
<reference evidence="1 2" key="2">
    <citation type="journal article" date="2011" name="Stand. Genomic Sci.">
        <title>Complete genome sequence of Ferroglobus placidus AEDII12DO.</title>
        <authorList>
            <person name="Anderson I."/>
            <person name="Risso C."/>
            <person name="Holmes D."/>
            <person name="Lucas S."/>
            <person name="Copeland A."/>
            <person name="Lapidus A."/>
            <person name="Cheng J.F."/>
            <person name="Bruce D."/>
            <person name="Goodwin L."/>
            <person name="Pitluck S."/>
            <person name="Saunders E."/>
            <person name="Brettin T."/>
            <person name="Detter J.C."/>
            <person name="Han C."/>
            <person name="Tapia R."/>
            <person name="Larimer F."/>
            <person name="Land M."/>
            <person name="Hauser L."/>
            <person name="Woyke T."/>
            <person name="Lovley D."/>
            <person name="Kyrpides N."/>
            <person name="Ivanova N."/>
        </authorList>
    </citation>
    <scope>NUCLEOTIDE SEQUENCE [LARGE SCALE GENOMIC DNA]</scope>
    <source>
        <strain evidence="2">DSM 10642 / AEDII12DO</strain>
    </source>
</reference>
<dbReference type="PaxDb" id="589924-Ferp_2199"/>
<dbReference type="AlphaFoldDB" id="D3S0T7"/>
<dbReference type="RefSeq" id="WP_012966666.1">
    <property type="nucleotide sequence ID" value="NC_013849.1"/>
</dbReference>
<sequence length="130" mass="15445">MESVVYHGPIMLDEPEEFPLEEFVRQAIALEAERVFYSEGMLFLVDYDTIHGIVEDRIVIVEMITYSSFARVDEYKRWILYHGNDDVVEYTDKIVNLRGDTTILPVIRTGDRFVRKILEYIKRGNYRKFI</sequence>
<dbReference type="Proteomes" id="UP000002613">
    <property type="component" value="Chromosome"/>
</dbReference>
<protein>
    <submittedName>
        <fullName evidence="1">Allene oxide synthase, putative</fullName>
    </submittedName>
</protein>
<organism evidence="1 2">
    <name type="scientific">Ferroglobus placidus (strain DSM 10642 / AEDII12DO)</name>
    <dbReference type="NCBI Taxonomy" id="589924"/>
    <lineage>
        <taxon>Archaea</taxon>
        <taxon>Methanobacteriati</taxon>
        <taxon>Methanobacteriota</taxon>
        <taxon>Archaeoglobi</taxon>
        <taxon>Archaeoglobales</taxon>
        <taxon>Archaeoglobaceae</taxon>
        <taxon>Ferroglobus</taxon>
    </lineage>
</organism>
<dbReference type="EMBL" id="CP001899">
    <property type="protein sequence ID" value="ADC66328.1"/>
    <property type="molecule type" value="Genomic_DNA"/>
</dbReference>
<dbReference type="eggNOG" id="arCOG10221">
    <property type="taxonomic scope" value="Archaea"/>
</dbReference>